<evidence type="ECO:0000313" key="12">
    <source>
        <dbReference type="Proteomes" id="UP001150538"/>
    </source>
</evidence>
<comment type="caution">
    <text evidence="11">The sequence shown here is derived from an EMBL/GenBank/DDBJ whole genome shotgun (WGS) entry which is preliminary data.</text>
</comment>
<sequence>MKASDAPRPPSPLATLLLVLSIICNILIPSVSGYSTTIQPQEEQCYGEKLDPNETLDISFDVIDNIKVTFTTWKLDTLQDTFIMSNADNVKVTCDAPGWYKYCFKNTFHASTIIINFRHRPEKESFRFKKLDNGVKQEKTKVDKALEAEINTLSTYIGDMITDFEFMVSRDISRFDSGALNKYLIYWSVVQSLALIGVFGWQVYYMTSLFKLRCIV</sequence>
<feature type="chain" id="PRO_5040972152" evidence="9">
    <location>
        <begin position="34"/>
        <end position="216"/>
    </location>
</feature>
<evidence type="ECO:0000256" key="5">
    <source>
        <dbReference type="ARBA" id="ARBA00022989"/>
    </source>
</evidence>
<feature type="signal peptide" evidence="9">
    <location>
        <begin position="1"/>
        <end position="33"/>
    </location>
</feature>
<feature type="domain" description="GOLD" evidence="10">
    <location>
        <begin position="43"/>
        <end position="152"/>
    </location>
</feature>
<evidence type="ECO:0000256" key="9">
    <source>
        <dbReference type="SAM" id="SignalP"/>
    </source>
</evidence>
<name>A0A9W7ZZ89_9FUNG</name>
<evidence type="ECO:0000256" key="7">
    <source>
        <dbReference type="RuleBase" id="RU003827"/>
    </source>
</evidence>
<keyword evidence="12" id="KW-1185">Reference proteome</keyword>
<gene>
    <name evidence="11" type="primary">EMP24_1</name>
    <name evidence="11" type="ORF">H4219_003858</name>
</gene>
<keyword evidence="6 8" id="KW-0472">Membrane</keyword>
<evidence type="ECO:0000256" key="1">
    <source>
        <dbReference type="ARBA" id="ARBA00004479"/>
    </source>
</evidence>
<dbReference type="PROSITE" id="PS50866">
    <property type="entry name" value="GOLD"/>
    <property type="match status" value="1"/>
</dbReference>
<keyword evidence="3 7" id="KW-0812">Transmembrane</keyword>
<dbReference type="SMART" id="SM01190">
    <property type="entry name" value="EMP24_GP25L"/>
    <property type="match status" value="1"/>
</dbReference>
<evidence type="ECO:0000256" key="2">
    <source>
        <dbReference type="ARBA" id="ARBA00007104"/>
    </source>
</evidence>
<dbReference type="InterPro" id="IPR015720">
    <property type="entry name" value="Emp24-like"/>
</dbReference>
<feature type="transmembrane region" description="Helical" evidence="8">
    <location>
        <begin position="184"/>
        <end position="205"/>
    </location>
</feature>
<evidence type="ECO:0000256" key="6">
    <source>
        <dbReference type="ARBA" id="ARBA00023136"/>
    </source>
</evidence>
<comment type="subcellular location">
    <subcellularLocation>
        <location evidence="1 7">Membrane</location>
        <topology evidence="1 7">Single-pass type I membrane protein</topology>
    </subcellularLocation>
</comment>
<keyword evidence="4 9" id="KW-0732">Signal</keyword>
<proteinExistence type="inferred from homology"/>
<evidence type="ECO:0000313" key="11">
    <source>
        <dbReference type="EMBL" id="KAJ1916290.1"/>
    </source>
</evidence>
<keyword evidence="5 8" id="KW-1133">Transmembrane helix</keyword>
<dbReference type="OrthoDB" id="62956at2759"/>
<evidence type="ECO:0000259" key="10">
    <source>
        <dbReference type="PROSITE" id="PS50866"/>
    </source>
</evidence>
<dbReference type="Proteomes" id="UP001150538">
    <property type="component" value="Unassembled WGS sequence"/>
</dbReference>
<dbReference type="PANTHER" id="PTHR22811">
    <property type="entry name" value="TRANSMEMBRANE EMP24 DOMAIN-CONTAINING PROTEIN"/>
    <property type="match status" value="1"/>
</dbReference>
<evidence type="ECO:0000256" key="4">
    <source>
        <dbReference type="ARBA" id="ARBA00022729"/>
    </source>
</evidence>
<dbReference type="AlphaFoldDB" id="A0A9W7ZZ89"/>
<dbReference type="InterPro" id="IPR009038">
    <property type="entry name" value="GOLD_dom"/>
</dbReference>
<dbReference type="EMBL" id="JANBPU010000108">
    <property type="protein sequence ID" value="KAJ1916290.1"/>
    <property type="molecule type" value="Genomic_DNA"/>
</dbReference>
<organism evidence="11 12">
    <name type="scientific">Mycoemilia scoparia</name>
    <dbReference type="NCBI Taxonomy" id="417184"/>
    <lineage>
        <taxon>Eukaryota</taxon>
        <taxon>Fungi</taxon>
        <taxon>Fungi incertae sedis</taxon>
        <taxon>Zoopagomycota</taxon>
        <taxon>Kickxellomycotina</taxon>
        <taxon>Kickxellomycetes</taxon>
        <taxon>Kickxellales</taxon>
        <taxon>Kickxellaceae</taxon>
        <taxon>Mycoemilia</taxon>
    </lineage>
</organism>
<accession>A0A9W7ZZ89</accession>
<evidence type="ECO:0000256" key="3">
    <source>
        <dbReference type="ARBA" id="ARBA00022692"/>
    </source>
</evidence>
<reference evidence="11" key="1">
    <citation type="submission" date="2022-07" db="EMBL/GenBank/DDBJ databases">
        <title>Phylogenomic reconstructions and comparative analyses of Kickxellomycotina fungi.</title>
        <authorList>
            <person name="Reynolds N.K."/>
            <person name="Stajich J.E."/>
            <person name="Barry K."/>
            <person name="Grigoriev I.V."/>
            <person name="Crous P."/>
            <person name="Smith M.E."/>
        </authorList>
    </citation>
    <scope>NUCLEOTIDE SEQUENCE</scope>
    <source>
        <strain evidence="11">NBRC 100468</strain>
    </source>
</reference>
<dbReference type="Pfam" id="PF01105">
    <property type="entry name" value="EMP24_GP25L"/>
    <property type="match status" value="1"/>
</dbReference>
<protein>
    <submittedName>
        <fullName evidence="11">P24 complex component</fullName>
    </submittedName>
</protein>
<evidence type="ECO:0000256" key="8">
    <source>
        <dbReference type="SAM" id="Phobius"/>
    </source>
</evidence>
<dbReference type="GO" id="GO:0016020">
    <property type="term" value="C:membrane"/>
    <property type="evidence" value="ECO:0007669"/>
    <property type="project" value="UniProtKB-SubCell"/>
</dbReference>
<comment type="similarity">
    <text evidence="2 7">Belongs to the EMP24/GP25L family.</text>
</comment>